<keyword evidence="2" id="KW-0472">Membrane</keyword>
<protein>
    <recommendedName>
        <fullName evidence="5">Glycosyltransferase RgtA/B/C/D-like domain-containing protein</fullName>
    </recommendedName>
</protein>
<evidence type="ECO:0000313" key="4">
    <source>
        <dbReference type="Proteomes" id="UP001164459"/>
    </source>
</evidence>
<name>A0ABY7H2Q2_9BACT</name>
<accession>A0ABY7H2Q2</accession>
<feature type="transmembrane region" description="Helical" evidence="2">
    <location>
        <begin position="119"/>
        <end position="140"/>
    </location>
</feature>
<feature type="transmembrane region" description="Helical" evidence="2">
    <location>
        <begin position="453"/>
        <end position="474"/>
    </location>
</feature>
<feature type="region of interest" description="Disordered" evidence="1">
    <location>
        <begin position="149"/>
        <end position="211"/>
    </location>
</feature>
<dbReference type="Proteomes" id="UP001164459">
    <property type="component" value="Chromosome"/>
</dbReference>
<evidence type="ECO:0000256" key="1">
    <source>
        <dbReference type="SAM" id="MobiDB-lite"/>
    </source>
</evidence>
<evidence type="ECO:0000256" key="2">
    <source>
        <dbReference type="SAM" id="Phobius"/>
    </source>
</evidence>
<gene>
    <name evidence="3" type="ORF">O0S08_45640</name>
</gene>
<keyword evidence="2" id="KW-0812">Transmembrane</keyword>
<feature type="transmembrane region" description="Helical" evidence="2">
    <location>
        <begin position="480"/>
        <end position="499"/>
    </location>
</feature>
<dbReference type="RefSeq" id="WP_269035808.1">
    <property type="nucleotide sequence ID" value="NZ_CP114040.1"/>
</dbReference>
<keyword evidence="2" id="KW-1133">Transmembrane helix</keyword>
<organism evidence="3 4">
    <name type="scientific">Nannocystis punicea</name>
    <dbReference type="NCBI Taxonomy" id="2995304"/>
    <lineage>
        <taxon>Bacteria</taxon>
        <taxon>Pseudomonadati</taxon>
        <taxon>Myxococcota</taxon>
        <taxon>Polyangia</taxon>
        <taxon>Nannocystales</taxon>
        <taxon>Nannocystaceae</taxon>
        <taxon>Nannocystis</taxon>
    </lineage>
</organism>
<feature type="transmembrane region" description="Helical" evidence="2">
    <location>
        <begin position="339"/>
        <end position="359"/>
    </location>
</feature>
<proteinExistence type="predicted"/>
<evidence type="ECO:0008006" key="5">
    <source>
        <dbReference type="Google" id="ProtNLM"/>
    </source>
</evidence>
<feature type="transmembrane region" description="Helical" evidence="2">
    <location>
        <begin position="236"/>
        <end position="253"/>
    </location>
</feature>
<sequence length="653" mass="69758">MTRRLLALLAVALGLAVVLLLARGHRDVGYVRDEGIYFHASRAYADWAARGLQSPAVLFDRAARDRAFAVNHEHPALMKLAGGLSARLFSAPGPEGQAPETRAHPGLLPLMPEGAAMRLPAQLLAGLGVALLFLAGAGLARTRRPVLGDISSANPASRADLSSGASKPASAAGVPAPASGPSAPPADLSSETSKAASVAPDSPPLASPSTDDLATALPLPANLSLGAPQLPSQDPAVSLSPLIPAVLAALWFIGLPHVWVHAGLHCFDVPVAVLTLAVVLCYRRALASWRWSLLLGPLLGVAISVKHNALFIPVLLGVHYLACLALAGRRPSRGQLLPLPFLSMAVLAPPTVLALWPWLWSDPLVRLGEYVEFHRLHAYYNTEYLHINYNQPPLPWSYPFVLTWATVPTALLLLAAIGLVLAVRKDLSSRPSADLPPVRFTAPLRGHPARDGLLWALFGLFPLVLISLPTIPIFGGTKHWLTAYPFLALAAASAYVTLWRALAPTGRARHLPAALLPLLLVPALWSTIHGHPYNLSQYAPLAGGARGAADLGLLRGFWGSAVLPLLDDMSQRPGPLYLHDLHELARLQYEREGRWPPGLAAAPLSRARAGLLFHERHMLSNEVDLWNHFNNSTPVDVLTLDDVPLTSLYAGSK</sequence>
<feature type="transmembrane region" description="Helical" evidence="2">
    <location>
        <begin position="289"/>
        <end position="305"/>
    </location>
</feature>
<feature type="compositionally biased region" description="Low complexity" evidence="1">
    <location>
        <begin position="162"/>
        <end position="190"/>
    </location>
</feature>
<reference evidence="3" key="1">
    <citation type="submission" date="2022-11" db="EMBL/GenBank/DDBJ databases">
        <title>Minimal conservation of predation-associated metabolite biosynthetic gene clusters underscores biosynthetic potential of Myxococcota including descriptions for ten novel species: Archangium lansinium sp. nov., Myxococcus landrumus sp. nov., Nannocystis bai.</title>
        <authorList>
            <person name="Ahearne A."/>
            <person name="Stevens C."/>
            <person name="Dowd S."/>
        </authorList>
    </citation>
    <scope>NUCLEOTIDE SEQUENCE</scope>
    <source>
        <strain evidence="3">Fl3</strain>
    </source>
</reference>
<feature type="transmembrane region" description="Helical" evidence="2">
    <location>
        <begin position="311"/>
        <end position="327"/>
    </location>
</feature>
<dbReference type="EMBL" id="CP114040">
    <property type="protein sequence ID" value="WAS93472.1"/>
    <property type="molecule type" value="Genomic_DNA"/>
</dbReference>
<evidence type="ECO:0000313" key="3">
    <source>
        <dbReference type="EMBL" id="WAS93472.1"/>
    </source>
</evidence>
<feature type="transmembrane region" description="Helical" evidence="2">
    <location>
        <begin position="259"/>
        <end position="282"/>
    </location>
</feature>
<keyword evidence="4" id="KW-1185">Reference proteome</keyword>
<feature type="transmembrane region" description="Helical" evidence="2">
    <location>
        <begin position="401"/>
        <end position="423"/>
    </location>
</feature>